<evidence type="ECO:0000313" key="2">
    <source>
        <dbReference type="Proteomes" id="UP000176501"/>
    </source>
</evidence>
<dbReference type="Proteomes" id="UP000176501">
    <property type="component" value="Unassembled WGS sequence"/>
</dbReference>
<protein>
    <submittedName>
        <fullName evidence="1">Uncharacterized protein</fullName>
    </submittedName>
</protein>
<comment type="caution">
    <text evidence="1">The sequence shown here is derived from an EMBL/GenBank/DDBJ whole genome shotgun (WGS) entry which is preliminary data.</text>
</comment>
<sequence length="398" mass="44536">MGVDQGLEARKQATIKTFEQLFGMALSSSMVGGDVLEQTIDRVAEGVSSHEPGVTQEAVKRELLAVLSEDSPFAKSVRERTESLYERLFSAAASAVREAEGDPVLVSSLDAEEARINEILEGDHVPSVWLKEKLGAWKARERARMVSSQALWKEMGHLIPDNGALALRKCLADRDMIRMLKNIRVNSEALARSVDGGSVLKEAMTIWGELVSQHVWDTLVSKLDAADSMGRNGEMAKLQREIAKIKQEFKERPEAEREVLKKDYDARVGALSTQLRQLKKKMASVGTLFGIDDGRLKELIVGSLILTDGDAAATKIADKFFEEMSVREVQHIAGRKDTISSRETVEAARRLIRGWGRMPLDGSKPVYFRERSRSRRTGMDLVNQEKTRVNPKRELKFW</sequence>
<dbReference type="AlphaFoldDB" id="A0A1F7W7C9"/>
<proteinExistence type="predicted"/>
<gene>
    <name evidence="1" type="ORF">A2304_03360</name>
</gene>
<name>A0A1F7W7C9_9BACT</name>
<evidence type="ECO:0000313" key="1">
    <source>
        <dbReference type="EMBL" id="OGL98097.1"/>
    </source>
</evidence>
<dbReference type="EMBL" id="MGFE01000023">
    <property type="protein sequence ID" value="OGL98097.1"/>
    <property type="molecule type" value="Genomic_DNA"/>
</dbReference>
<accession>A0A1F7W7C9</accession>
<organism evidence="1 2">
    <name type="scientific">Candidatus Uhrbacteria bacterium RIFOXYB2_FULL_57_15</name>
    <dbReference type="NCBI Taxonomy" id="1802422"/>
    <lineage>
        <taxon>Bacteria</taxon>
        <taxon>Candidatus Uhriibacteriota</taxon>
    </lineage>
</organism>
<reference evidence="1 2" key="1">
    <citation type="journal article" date="2016" name="Nat. Commun.">
        <title>Thousands of microbial genomes shed light on interconnected biogeochemical processes in an aquifer system.</title>
        <authorList>
            <person name="Anantharaman K."/>
            <person name="Brown C.T."/>
            <person name="Hug L.A."/>
            <person name="Sharon I."/>
            <person name="Castelle C.J."/>
            <person name="Probst A.J."/>
            <person name="Thomas B.C."/>
            <person name="Singh A."/>
            <person name="Wilkins M.J."/>
            <person name="Karaoz U."/>
            <person name="Brodie E.L."/>
            <person name="Williams K.H."/>
            <person name="Hubbard S.S."/>
            <person name="Banfield J.F."/>
        </authorList>
    </citation>
    <scope>NUCLEOTIDE SEQUENCE [LARGE SCALE GENOMIC DNA]</scope>
</reference>